<dbReference type="EMBL" id="SKBQ01000020">
    <property type="protein sequence ID" value="TPX15535.1"/>
    <property type="molecule type" value="Genomic_DNA"/>
</dbReference>
<dbReference type="GeneID" id="41971680"/>
<dbReference type="InParanoid" id="A0A507AXM7"/>
<evidence type="ECO:0000256" key="1">
    <source>
        <dbReference type="SAM" id="MobiDB-lite"/>
    </source>
</evidence>
<evidence type="ECO:0000313" key="3">
    <source>
        <dbReference type="Proteomes" id="UP000319257"/>
    </source>
</evidence>
<proteinExistence type="predicted"/>
<gene>
    <name evidence="2" type="ORF">E0L32_004233</name>
</gene>
<accession>A0A507AXM7</accession>
<comment type="caution">
    <text evidence="2">The sequence shown here is derived from an EMBL/GenBank/DDBJ whole genome shotgun (WGS) entry which is preliminary data.</text>
</comment>
<dbReference type="AlphaFoldDB" id="A0A507AXM7"/>
<evidence type="ECO:0000313" key="2">
    <source>
        <dbReference type="EMBL" id="TPX15535.1"/>
    </source>
</evidence>
<name>A0A507AXM7_9PEZI</name>
<sequence>MASNSNWDSVDSLDQYERFVARELPILLRRMLEQDLDQNDHLTKSRVIDIVEAAQAKLLHQFRATRHSGPNASRQASLRPEDPKPPEGEQLHSPAMPLTSTFSPLHIVPEMLQFDNVYDSYLGHNGGETTWGMNGEEQSLWPELLGRSEPAFSGV</sequence>
<feature type="region of interest" description="Disordered" evidence="1">
    <location>
        <begin position="63"/>
        <end position="98"/>
    </location>
</feature>
<dbReference type="Proteomes" id="UP000319257">
    <property type="component" value="Unassembled WGS sequence"/>
</dbReference>
<reference evidence="2 3" key="1">
    <citation type="submission" date="2019-06" db="EMBL/GenBank/DDBJ databases">
        <title>Draft genome sequence of the filamentous fungus Phialemoniopsis curvata isolated from diesel fuel.</title>
        <authorList>
            <person name="Varaljay V.A."/>
            <person name="Lyon W.J."/>
            <person name="Crouch A.L."/>
            <person name="Drake C.E."/>
            <person name="Hollomon J.M."/>
            <person name="Nadeau L.J."/>
            <person name="Nunn H.S."/>
            <person name="Stevenson B.S."/>
            <person name="Bojanowski C.L."/>
            <person name="Crookes-Goodson W.J."/>
        </authorList>
    </citation>
    <scope>NUCLEOTIDE SEQUENCE [LARGE SCALE GENOMIC DNA]</scope>
    <source>
        <strain evidence="2 3">D216</strain>
    </source>
</reference>
<keyword evidence="3" id="KW-1185">Reference proteome</keyword>
<dbReference type="RefSeq" id="XP_030997246.1">
    <property type="nucleotide sequence ID" value="XM_031138621.1"/>
</dbReference>
<feature type="compositionally biased region" description="Basic and acidic residues" evidence="1">
    <location>
        <begin position="79"/>
        <end position="90"/>
    </location>
</feature>
<organism evidence="2 3">
    <name type="scientific">Thyridium curvatum</name>
    <dbReference type="NCBI Taxonomy" id="1093900"/>
    <lineage>
        <taxon>Eukaryota</taxon>
        <taxon>Fungi</taxon>
        <taxon>Dikarya</taxon>
        <taxon>Ascomycota</taxon>
        <taxon>Pezizomycotina</taxon>
        <taxon>Sordariomycetes</taxon>
        <taxon>Sordariomycetidae</taxon>
        <taxon>Thyridiales</taxon>
        <taxon>Thyridiaceae</taxon>
        <taxon>Thyridium</taxon>
    </lineage>
</organism>
<protein>
    <submittedName>
        <fullName evidence="2">Uncharacterized protein</fullName>
    </submittedName>
</protein>